<feature type="transmembrane region" description="Helical" evidence="9">
    <location>
        <begin position="281"/>
        <end position="298"/>
    </location>
</feature>
<feature type="transmembrane region" description="Helical" evidence="9">
    <location>
        <begin position="195"/>
        <end position="220"/>
    </location>
</feature>
<keyword evidence="6 9" id="KW-1133">Transmembrane helix</keyword>
<feature type="transmembrane region" description="Helical" evidence="9">
    <location>
        <begin position="380"/>
        <end position="400"/>
    </location>
</feature>
<feature type="transmembrane region" description="Helical" evidence="9">
    <location>
        <begin position="407"/>
        <end position="428"/>
    </location>
</feature>
<keyword evidence="5" id="KW-0029">Amino-acid transport</keyword>
<comment type="caution">
    <text evidence="10">The sequence shown here is derived from an EMBL/GenBank/DDBJ whole genome shotgun (WGS) entry which is preliminary data.</text>
</comment>
<feature type="transmembrane region" description="Helical" evidence="9">
    <location>
        <begin position="6"/>
        <end position="30"/>
    </location>
</feature>
<comment type="similarity">
    <text evidence="8">Belongs to the binding-protein-dependent transport system permease family. LivHM subfamily.</text>
</comment>
<keyword evidence="11" id="KW-1185">Reference proteome</keyword>
<keyword evidence="7 9" id="KW-0472">Membrane</keyword>
<accession>A0A561SFB9</accession>
<dbReference type="AlphaFoldDB" id="A0A561SFB9"/>
<evidence type="ECO:0000256" key="3">
    <source>
        <dbReference type="ARBA" id="ARBA00022475"/>
    </source>
</evidence>
<evidence type="ECO:0000256" key="2">
    <source>
        <dbReference type="ARBA" id="ARBA00022448"/>
    </source>
</evidence>
<dbReference type="GO" id="GO:0022857">
    <property type="term" value="F:transmembrane transporter activity"/>
    <property type="evidence" value="ECO:0007669"/>
    <property type="project" value="InterPro"/>
</dbReference>
<comment type="subcellular location">
    <subcellularLocation>
        <location evidence="1">Cell membrane</location>
        <topology evidence="1">Multi-pass membrane protein</topology>
    </subcellularLocation>
</comment>
<feature type="transmembrane region" description="Helical" evidence="9">
    <location>
        <begin position="589"/>
        <end position="609"/>
    </location>
</feature>
<dbReference type="OrthoDB" id="9805514at2"/>
<feature type="transmembrane region" description="Helical" evidence="9">
    <location>
        <begin position="150"/>
        <end position="174"/>
    </location>
</feature>
<dbReference type="RefSeq" id="WP_145910530.1">
    <property type="nucleotide sequence ID" value="NZ_BAAAMZ010000001.1"/>
</dbReference>
<evidence type="ECO:0000313" key="11">
    <source>
        <dbReference type="Proteomes" id="UP000317940"/>
    </source>
</evidence>
<dbReference type="Proteomes" id="UP000317940">
    <property type="component" value="Unassembled WGS sequence"/>
</dbReference>
<feature type="transmembrane region" description="Helical" evidence="9">
    <location>
        <begin position="357"/>
        <end position="374"/>
    </location>
</feature>
<dbReference type="InterPro" id="IPR001851">
    <property type="entry name" value="ABC_transp_permease"/>
</dbReference>
<organism evidence="10 11">
    <name type="scientific">Kitasatospora viridis</name>
    <dbReference type="NCBI Taxonomy" id="281105"/>
    <lineage>
        <taxon>Bacteria</taxon>
        <taxon>Bacillati</taxon>
        <taxon>Actinomycetota</taxon>
        <taxon>Actinomycetes</taxon>
        <taxon>Kitasatosporales</taxon>
        <taxon>Streptomycetaceae</taxon>
        <taxon>Kitasatospora</taxon>
    </lineage>
</organism>
<feature type="transmembrane region" description="Helical" evidence="9">
    <location>
        <begin position="101"/>
        <end position="123"/>
    </location>
</feature>
<proteinExistence type="inferred from homology"/>
<dbReference type="PANTHER" id="PTHR11795">
    <property type="entry name" value="BRANCHED-CHAIN AMINO ACID TRANSPORT SYSTEM PERMEASE PROTEIN LIVH"/>
    <property type="match status" value="1"/>
</dbReference>
<gene>
    <name evidence="10" type="ORF">FHX73_15177</name>
</gene>
<evidence type="ECO:0000313" key="10">
    <source>
        <dbReference type="EMBL" id="TWF73564.1"/>
    </source>
</evidence>
<dbReference type="PANTHER" id="PTHR11795:SF445">
    <property type="entry name" value="AMINO ACID ABC TRANSPORTER PERMEASE PROTEIN"/>
    <property type="match status" value="1"/>
</dbReference>
<dbReference type="EMBL" id="VIWT01000005">
    <property type="protein sequence ID" value="TWF73564.1"/>
    <property type="molecule type" value="Genomic_DNA"/>
</dbReference>
<protein>
    <submittedName>
        <fullName evidence="10">Branched-chain amino acid transport system permease protein</fullName>
    </submittedName>
</protein>
<evidence type="ECO:0000256" key="8">
    <source>
        <dbReference type="ARBA" id="ARBA00037998"/>
    </source>
</evidence>
<feature type="transmembrane region" description="Helical" evidence="9">
    <location>
        <begin position="524"/>
        <end position="548"/>
    </location>
</feature>
<feature type="transmembrane region" description="Helical" evidence="9">
    <location>
        <begin position="240"/>
        <end position="260"/>
    </location>
</feature>
<feature type="transmembrane region" description="Helical" evidence="9">
    <location>
        <begin position="37"/>
        <end position="53"/>
    </location>
</feature>
<dbReference type="GO" id="GO:0005886">
    <property type="term" value="C:plasma membrane"/>
    <property type="evidence" value="ECO:0007669"/>
    <property type="project" value="UniProtKB-SubCell"/>
</dbReference>
<sequence>MAAPGLAIDFALAGVAVGSAAALSGVGLVVCYRLTGVLNLAQGGIAVLTAYLLRELVVVRGWPLWLGAVLCLALVAPGLGVLLHLLVFGPLRRRGAGVGEVVVAGVGVLVLLIGLVAAVWGTAPLADVPSLVPARSLTLPGGHLLRLDTVAQLAAVLLVTAVVWAVGRFTGFGVRARAVADDPRLAELAGVDANAVGAVGWAFGALTAGLVGVLLAPFVLLDPYGLPLLVLETLAVAVAARFRSLPVAVVVGLALGVGQAELTWLRPPGTLGPVVDAAQSNLFAVALLVAALVPWGAAEQGLLGGGTPLPTLPTALPPTLPTTLPTAVRARVDSWSAGLVVLVLLTPLALRGDGIRAVLTVPGLGLVLLSTVLVTGDGGLVSLAQGAFAGLGALGTAQFASGQLPSGAALVVAALGLAAIGVLAGWPVVHRRGLVLALVTFALAVGLSRFVFEQPYATAGLTVLRPAPLRGDRALYAAELVVLGLGVLLVAAVRRGRLGRALLATRDHEAGAWAAGVPVPGLKLLVFALGAALAGAGGVLLALAGGAFDASVFDPVQGLVWFAAIVVAGVDSVAAAVLTPFVLTGLDAATVPGVSAVAVGALAAVVGRLPGGLAGWARRVRRAGAG</sequence>
<dbReference type="InterPro" id="IPR052157">
    <property type="entry name" value="BCAA_transport_permease"/>
</dbReference>
<evidence type="ECO:0000256" key="9">
    <source>
        <dbReference type="SAM" id="Phobius"/>
    </source>
</evidence>
<keyword evidence="2" id="KW-0813">Transport</keyword>
<feature type="transmembrane region" description="Helical" evidence="9">
    <location>
        <begin position="560"/>
        <end position="583"/>
    </location>
</feature>
<dbReference type="GO" id="GO:0006865">
    <property type="term" value="P:amino acid transport"/>
    <property type="evidence" value="ECO:0007669"/>
    <property type="project" value="UniProtKB-KW"/>
</dbReference>
<evidence type="ECO:0000256" key="4">
    <source>
        <dbReference type="ARBA" id="ARBA00022692"/>
    </source>
</evidence>
<dbReference type="Pfam" id="PF02653">
    <property type="entry name" value="BPD_transp_2"/>
    <property type="match status" value="2"/>
</dbReference>
<keyword evidence="4 9" id="KW-0812">Transmembrane</keyword>
<evidence type="ECO:0000256" key="7">
    <source>
        <dbReference type="ARBA" id="ARBA00023136"/>
    </source>
</evidence>
<evidence type="ECO:0000256" key="1">
    <source>
        <dbReference type="ARBA" id="ARBA00004651"/>
    </source>
</evidence>
<name>A0A561SFB9_9ACTN</name>
<feature type="transmembrane region" description="Helical" evidence="9">
    <location>
        <begin position="473"/>
        <end position="493"/>
    </location>
</feature>
<reference evidence="10 11" key="1">
    <citation type="submission" date="2019-06" db="EMBL/GenBank/DDBJ databases">
        <title>Sequencing the genomes of 1000 actinobacteria strains.</title>
        <authorList>
            <person name="Klenk H.-P."/>
        </authorList>
    </citation>
    <scope>NUCLEOTIDE SEQUENCE [LARGE SCALE GENOMIC DNA]</scope>
    <source>
        <strain evidence="10 11">DSM 44826</strain>
    </source>
</reference>
<dbReference type="CDD" id="cd06582">
    <property type="entry name" value="TM_PBP1_LivH_like"/>
    <property type="match status" value="1"/>
</dbReference>
<evidence type="ECO:0000256" key="6">
    <source>
        <dbReference type="ARBA" id="ARBA00022989"/>
    </source>
</evidence>
<evidence type="ECO:0000256" key="5">
    <source>
        <dbReference type="ARBA" id="ARBA00022970"/>
    </source>
</evidence>
<feature type="transmembrane region" description="Helical" evidence="9">
    <location>
        <begin position="65"/>
        <end position="89"/>
    </location>
</feature>
<feature type="transmembrane region" description="Helical" evidence="9">
    <location>
        <begin position="434"/>
        <end position="452"/>
    </location>
</feature>
<keyword evidence="3" id="KW-1003">Cell membrane</keyword>